<dbReference type="InterPro" id="IPR050768">
    <property type="entry name" value="UPF0353/GerABKA_families"/>
</dbReference>
<feature type="transmembrane region" description="Helical" evidence="5">
    <location>
        <begin position="345"/>
        <end position="364"/>
    </location>
</feature>
<evidence type="ECO:0000256" key="4">
    <source>
        <dbReference type="PIRNR" id="PIRNR005690"/>
    </source>
</evidence>
<feature type="transmembrane region" description="Helical" evidence="5">
    <location>
        <begin position="278"/>
        <end position="300"/>
    </location>
</feature>
<keyword evidence="7" id="KW-1185">Reference proteome</keyword>
<sequence length="455" mass="50927">MRKKSTSTSSSSVTKDWLIQQFKTSFDFTHKPLKIDQKEIELLFIKTLTNNDQLQNVVIKPFFELASMEQVEAYLNSLPNQQKVESKEQIELELTKGSVAISLNNTILLFDFKTVHTDTVLESNVEPTIMGPQLALSEDINTNLNLIRQRYHQPSLVIEIKEVGKKSHQSLAMIYDQDLVKPEALKQIKQSLKKLDSDVILSSAELVRFLNIKKRSLLPTMLQTERTDRITYNLSGGKIALLLDGDSSVILAPAVFFDFMTSMEDNYHSYWVTKFTDILRYIGLITCIVFPGLYVAVSSYNPEVFRPELALSVAGSRIGVPYPSYVEVLFMLVVMELLTEASIRLPKAVSATATTVGGLILGTAATEAALTSNIMIIIVSAVAISTFVIPINEMSFSIRVSKYIVLLFATFWGMAGLMLSFIGFIMLLSNKNSFGEPYFKIFLQAKEKETSGEST</sequence>
<keyword evidence="5" id="KW-0812">Transmembrane</keyword>
<dbReference type="PIRSF" id="PIRSF005690">
    <property type="entry name" value="GerBA"/>
    <property type="match status" value="1"/>
</dbReference>
<name>A0ABQ4KN12_9BACI</name>
<keyword evidence="3 4" id="KW-0472">Membrane</keyword>
<gene>
    <name evidence="6" type="primary">gerLA</name>
    <name evidence="6" type="ORF">J8TS2_36390</name>
</gene>
<dbReference type="PANTHER" id="PTHR22550:SF5">
    <property type="entry name" value="LEUCINE ZIPPER PROTEIN 4"/>
    <property type="match status" value="1"/>
</dbReference>
<evidence type="ECO:0000313" key="7">
    <source>
        <dbReference type="Proteomes" id="UP000679950"/>
    </source>
</evidence>
<evidence type="ECO:0000256" key="1">
    <source>
        <dbReference type="ARBA" id="ARBA00004141"/>
    </source>
</evidence>
<proteinExistence type="inferred from homology"/>
<organism evidence="6 7">
    <name type="scientific">Lederbergia ruris</name>
    <dbReference type="NCBI Taxonomy" id="217495"/>
    <lineage>
        <taxon>Bacteria</taxon>
        <taxon>Bacillati</taxon>
        <taxon>Bacillota</taxon>
        <taxon>Bacilli</taxon>
        <taxon>Bacillales</taxon>
        <taxon>Bacillaceae</taxon>
        <taxon>Lederbergia</taxon>
    </lineage>
</organism>
<feature type="transmembrane region" description="Helical" evidence="5">
    <location>
        <begin position="370"/>
        <end position="391"/>
    </location>
</feature>
<dbReference type="RefSeq" id="WP_212967195.1">
    <property type="nucleotide sequence ID" value="NZ_BORB01000041.1"/>
</dbReference>
<dbReference type="Proteomes" id="UP000679950">
    <property type="component" value="Unassembled WGS sequence"/>
</dbReference>
<comment type="similarity">
    <text evidence="2 4">Belongs to the GerABKA family.</text>
</comment>
<feature type="transmembrane region" description="Helical" evidence="5">
    <location>
        <begin position="320"/>
        <end position="338"/>
    </location>
</feature>
<evidence type="ECO:0000256" key="5">
    <source>
        <dbReference type="SAM" id="Phobius"/>
    </source>
</evidence>
<feature type="transmembrane region" description="Helical" evidence="5">
    <location>
        <begin position="403"/>
        <end position="428"/>
    </location>
</feature>
<comment type="subcellular location">
    <subcellularLocation>
        <location evidence="4">Cell membrane</location>
    </subcellularLocation>
    <subcellularLocation>
        <location evidence="1">Membrane</location>
        <topology evidence="1">Multi-pass membrane protein</topology>
    </subcellularLocation>
</comment>
<evidence type="ECO:0000256" key="3">
    <source>
        <dbReference type="ARBA" id="ARBA00023136"/>
    </source>
</evidence>
<evidence type="ECO:0000313" key="6">
    <source>
        <dbReference type="EMBL" id="GIN59320.1"/>
    </source>
</evidence>
<reference evidence="6 7" key="1">
    <citation type="submission" date="2021-03" db="EMBL/GenBank/DDBJ databases">
        <title>Antimicrobial resistance genes in bacteria isolated from Japanese honey, and their potential for conferring macrolide and lincosamide resistance in the American foulbrood pathogen Paenibacillus larvae.</title>
        <authorList>
            <person name="Okamoto M."/>
            <person name="Kumagai M."/>
            <person name="Kanamori H."/>
            <person name="Takamatsu D."/>
        </authorList>
    </citation>
    <scope>NUCLEOTIDE SEQUENCE [LARGE SCALE GENOMIC DNA]</scope>
    <source>
        <strain evidence="6 7">J8TS2</strain>
    </source>
</reference>
<dbReference type="Pfam" id="PF03323">
    <property type="entry name" value="GerA"/>
    <property type="match status" value="1"/>
</dbReference>
<evidence type="ECO:0000256" key="2">
    <source>
        <dbReference type="ARBA" id="ARBA00005278"/>
    </source>
</evidence>
<accession>A0ABQ4KN12</accession>
<dbReference type="EMBL" id="BORB01000041">
    <property type="protein sequence ID" value="GIN59320.1"/>
    <property type="molecule type" value="Genomic_DNA"/>
</dbReference>
<comment type="caution">
    <text evidence="6">The sequence shown here is derived from an EMBL/GenBank/DDBJ whole genome shotgun (WGS) entry which is preliminary data.</text>
</comment>
<dbReference type="PANTHER" id="PTHR22550">
    <property type="entry name" value="SPORE GERMINATION PROTEIN"/>
    <property type="match status" value="1"/>
</dbReference>
<keyword evidence="5" id="KW-1133">Transmembrane helix</keyword>
<protein>
    <submittedName>
        <fullName evidence="6">Spore germination protein</fullName>
    </submittedName>
</protein>
<dbReference type="InterPro" id="IPR004995">
    <property type="entry name" value="Spore_Ger"/>
</dbReference>